<name>A0ABP0J2P6_9DINO</name>
<organism evidence="1 2">
    <name type="scientific">Durusdinium trenchii</name>
    <dbReference type="NCBI Taxonomy" id="1381693"/>
    <lineage>
        <taxon>Eukaryota</taxon>
        <taxon>Sar</taxon>
        <taxon>Alveolata</taxon>
        <taxon>Dinophyceae</taxon>
        <taxon>Suessiales</taxon>
        <taxon>Symbiodiniaceae</taxon>
        <taxon>Durusdinium</taxon>
    </lineage>
</organism>
<evidence type="ECO:0000313" key="2">
    <source>
        <dbReference type="Proteomes" id="UP001642484"/>
    </source>
</evidence>
<protein>
    <submittedName>
        <fullName evidence="1">Uncharacterized protein</fullName>
    </submittedName>
</protein>
<sequence length="165" mass="17028">MVSMRSNNKNLEQYPKASGRFMMDQAMGFQGFNMFASAINMGLNHLAQLRHTGGQPSPILAPLGHRPQLALPAPSTAPALPLPAPEQAVVPANAQVPAAETALVVSPATAAPMEVCAPTVANPKLPPPAAPVPMEVCAPAPAKVQTANDLLDVVAPQAKAKIAVH</sequence>
<dbReference type="EMBL" id="CAXAMN010004332">
    <property type="protein sequence ID" value="CAK9008639.1"/>
    <property type="molecule type" value="Genomic_DNA"/>
</dbReference>
<evidence type="ECO:0000313" key="1">
    <source>
        <dbReference type="EMBL" id="CAK9008639.1"/>
    </source>
</evidence>
<reference evidence="1 2" key="1">
    <citation type="submission" date="2024-02" db="EMBL/GenBank/DDBJ databases">
        <authorList>
            <person name="Chen Y."/>
            <person name="Shah S."/>
            <person name="Dougan E. K."/>
            <person name="Thang M."/>
            <person name="Chan C."/>
        </authorList>
    </citation>
    <scope>NUCLEOTIDE SEQUENCE [LARGE SCALE GENOMIC DNA]</scope>
</reference>
<gene>
    <name evidence="1" type="ORF">CCMP2556_LOCUS9325</name>
</gene>
<comment type="caution">
    <text evidence="1">The sequence shown here is derived from an EMBL/GenBank/DDBJ whole genome shotgun (WGS) entry which is preliminary data.</text>
</comment>
<accession>A0ABP0J2P6</accession>
<proteinExistence type="predicted"/>
<keyword evidence="2" id="KW-1185">Reference proteome</keyword>
<dbReference type="Proteomes" id="UP001642484">
    <property type="component" value="Unassembled WGS sequence"/>
</dbReference>